<feature type="compositionally biased region" description="Polar residues" evidence="1">
    <location>
        <begin position="79"/>
        <end position="99"/>
    </location>
</feature>
<evidence type="ECO:0000256" key="1">
    <source>
        <dbReference type="SAM" id="MobiDB-lite"/>
    </source>
</evidence>
<sequence length="138" mass="15369">MNLLVVSGLLLAVLTVQFVQGVADERIHFPQDEPERTFDQPRPTVNPVQRVSNCETPTTKKKVLVYDSETDSWDDSDLLSPTNSRVPCTDHGTSLSSANEGLKPAVQEARPPRCDPPKQILVYDSDTDSWEEAMLKNC</sequence>
<protein>
    <submittedName>
        <fullName evidence="3">(northern house mosquito) hypothetical protein</fullName>
    </submittedName>
</protein>
<accession>A0A8D8A569</accession>
<reference evidence="3" key="1">
    <citation type="submission" date="2021-05" db="EMBL/GenBank/DDBJ databases">
        <authorList>
            <person name="Alioto T."/>
            <person name="Alioto T."/>
            <person name="Gomez Garrido J."/>
        </authorList>
    </citation>
    <scope>NUCLEOTIDE SEQUENCE</scope>
</reference>
<dbReference type="EMBL" id="HBUE01016206">
    <property type="protein sequence ID" value="CAG6450488.1"/>
    <property type="molecule type" value="Transcribed_RNA"/>
</dbReference>
<feature type="chain" id="PRO_5034284403" evidence="2">
    <location>
        <begin position="22"/>
        <end position="138"/>
    </location>
</feature>
<feature type="region of interest" description="Disordered" evidence="1">
    <location>
        <begin position="32"/>
        <end position="51"/>
    </location>
</feature>
<evidence type="ECO:0000313" key="3">
    <source>
        <dbReference type="EMBL" id="CAG6450488.1"/>
    </source>
</evidence>
<feature type="region of interest" description="Disordered" evidence="1">
    <location>
        <begin position="71"/>
        <end position="119"/>
    </location>
</feature>
<dbReference type="AlphaFoldDB" id="A0A8D8A569"/>
<organism evidence="3">
    <name type="scientific">Culex pipiens</name>
    <name type="common">House mosquito</name>
    <dbReference type="NCBI Taxonomy" id="7175"/>
    <lineage>
        <taxon>Eukaryota</taxon>
        <taxon>Metazoa</taxon>
        <taxon>Ecdysozoa</taxon>
        <taxon>Arthropoda</taxon>
        <taxon>Hexapoda</taxon>
        <taxon>Insecta</taxon>
        <taxon>Pterygota</taxon>
        <taxon>Neoptera</taxon>
        <taxon>Endopterygota</taxon>
        <taxon>Diptera</taxon>
        <taxon>Nematocera</taxon>
        <taxon>Culicoidea</taxon>
        <taxon>Culicidae</taxon>
        <taxon>Culicinae</taxon>
        <taxon>Culicini</taxon>
        <taxon>Culex</taxon>
        <taxon>Culex</taxon>
    </lineage>
</organism>
<name>A0A8D8A569_CULPI</name>
<keyword evidence="2" id="KW-0732">Signal</keyword>
<feature type="signal peptide" evidence="2">
    <location>
        <begin position="1"/>
        <end position="21"/>
    </location>
</feature>
<proteinExistence type="predicted"/>
<evidence type="ECO:0000256" key="2">
    <source>
        <dbReference type="SAM" id="SignalP"/>
    </source>
</evidence>